<gene>
    <name evidence="5" type="ORF">SLS59_005786</name>
</gene>
<dbReference type="EMBL" id="JAKIXB020000018">
    <property type="protein sequence ID" value="KAL1600163.1"/>
    <property type="molecule type" value="Genomic_DNA"/>
</dbReference>
<dbReference type="InterPro" id="IPR036188">
    <property type="entry name" value="FAD/NAD-bd_sf"/>
</dbReference>
<accession>A0ABR3R7I8</accession>
<keyword evidence="3" id="KW-0560">Oxidoreductase</keyword>
<keyword evidence="6" id="KW-1185">Reference proteome</keyword>
<protein>
    <recommendedName>
        <fullName evidence="4">FAD-binding domain-containing protein</fullName>
    </recommendedName>
</protein>
<keyword evidence="1" id="KW-0285">Flavoprotein</keyword>
<evidence type="ECO:0000256" key="3">
    <source>
        <dbReference type="ARBA" id="ARBA00023002"/>
    </source>
</evidence>
<dbReference type="InterPro" id="IPR051704">
    <property type="entry name" value="FAD_aromatic-hydroxylase"/>
</dbReference>
<dbReference type="Gene3D" id="3.50.50.60">
    <property type="entry name" value="FAD/NAD(P)-binding domain"/>
    <property type="match status" value="1"/>
</dbReference>
<evidence type="ECO:0000259" key="4">
    <source>
        <dbReference type="Pfam" id="PF01494"/>
    </source>
</evidence>
<evidence type="ECO:0000256" key="2">
    <source>
        <dbReference type="ARBA" id="ARBA00022827"/>
    </source>
</evidence>
<dbReference type="SUPFAM" id="SSF51905">
    <property type="entry name" value="FAD/NAD(P)-binding domain"/>
    <property type="match status" value="1"/>
</dbReference>
<sequence length="430" mass="46966">MSSLKVLIAGAGIGGPAAAFWLSRIGCEVTVVERSAKLRATGQQVDLSGQGIVVTRMMGIENALQAVRCPEPGMRFLDHQGVTKAFFPVDHSGKAVYSPTHEVEVMRGDLVRILYEATRNLRGVKYVFGCHIKHFTQDDSPSDGKVHVALSNGTQDSYDILIGADGIASATREMLLGTSFPDSHRDLGVYMAYFTAPSREDDTFDWSVCHIPGGKAIMTRRDQPENIRVYLATRVGFDVLEGAKTLADQKAALVDLFKGTQGWQVERFLNDLENSPEADDLYCQRMSQIRLPEGGWSKGRVVLLGDAAFCPGAIGGGVGTTAALVGAYVLAGEIEKQWVGSGRRSDEFNADKATKEYERILRPFIASRSDMSTWMVRLWLPESSFGVKTIQTIAGLAAGSQMSKYMGNQKKADETQKLDYPDYFGLGPKT</sequence>
<organism evidence="5 6">
    <name type="scientific">Nothophoma quercina</name>
    <dbReference type="NCBI Taxonomy" id="749835"/>
    <lineage>
        <taxon>Eukaryota</taxon>
        <taxon>Fungi</taxon>
        <taxon>Dikarya</taxon>
        <taxon>Ascomycota</taxon>
        <taxon>Pezizomycotina</taxon>
        <taxon>Dothideomycetes</taxon>
        <taxon>Pleosporomycetidae</taxon>
        <taxon>Pleosporales</taxon>
        <taxon>Pleosporineae</taxon>
        <taxon>Didymellaceae</taxon>
        <taxon>Nothophoma</taxon>
    </lineage>
</organism>
<dbReference type="PRINTS" id="PR00420">
    <property type="entry name" value="RNGMNOXGNASE"/>
</dbReference>
<name>A0ABR3R7I8_9PLEO</name>
<proteinExistence type="predicted"/>
<feature type="domain" description="FAD-binding" evidence="4">
    <location>
        <begin position="4"/>
        <end position="219"/>
    </location>
</feature>
<dbReference type="PANTHER" id="PTHR46865">
    <property type="entry name" value="OXIDOREDUCTASE-RELATED"/>
    <property type="match status" value="1"/>
</dbReference>
<keyword evidence="2" id="KW-0274">FAD</keyword>
<evidence type="ECO:0000313" key="5">
    <source>
        <dbReference type="EMBL" id="KAL1600163.1"/>
    </source>
</evidence>
<dbReference type="Proteomes" id="UP001521222">
    <property type="component" value="Unassembled WGS sequence"/>
</dbReference>
<dbReference type="PANTHER" id="PTHR46865:SF7">
    <property type="entry name" value="MONOOXYGENASE, PUTATIVE (AFU_ORTHOLOGUE AFUA_8G07040)-RELATED"/>
    <property type="match status" value="1"/>
</dbReference>
<dbReference type="Pfam" id="PF01494">
    <property type="entry name" value="FAD_binding_3"/>
    <property type="match status" value="1"/>
</dbReference>
<dbReference type="Gene3D" id="3.30.9.10">
    <property type="entry name" value="D-Amino Acid Oxidase, subunit A, domain 2"/>
    <property type="match status" value="1"/>
</dbReference>
<comment type="caution">
    <text evidence="5">The sequence shown here is derived from an EMBL/GenBank/DDBJ whole genome shotgun (WGS) entry which is preliminary data.</text>
</comment>
<reference evidence="5 6" key="1">
    <citation type="submission" date="2024-02" db="EMBL/GenBank/DDBJ databases">
        <title>De novo assembly and annotation of 12 fungi associated with fruit tree decline syndrome in Ontario, Canada.</title>
        <authorList>
            <person name="Sulman M."/>
            <person name="Ellouze W."/>
            <person name="Ilyukhin E."/>
        </authorList>
    </citation>
    <scope>NUCLEOTIDE SEQUENCE [LARGE SCALE GENOMIC DNA]</scope>
    <source>
        <strain evidence="5 6">M97-236</strain>
    </source>
</reference>
<evidence type="ECO:0000256" key="1">
    <source>
        <dbReference type="ARBA" id="ARBA00022630"/>
    </source>
</evidence>
<evidence type="ECO:0000313" key="6">
    <source>
        <dbReference type="Proteomes" id="UP001521222"/>
    </source>
</evidence>
<dbReference type="InterPro" id="IPR002938">
    <property type="entry name" value="FAD-bd"/>
</dbReference>